<dbReference type="RefSeq" id="WP_015018670.1">
    <property type="nucleotide sequence ID" value="NC_018719.1"/>
</dbReference>
<dbReference type="NCBIfam" id="NF038353">
    <property type="entry name" value="FxLYD_dom"/>
    <property type="match status" value="1"/>
</dbReference>
<protein>
    <submittedName>
        <fullName evidence="1">Uncharacterized protein</fullName>
    </submittedName>
</protein>
<dbReference type="BioCyc" id="CNIT1237085:G1324-1191-MONOMER"/>
<evidence type="ECO:0000313" key="2">
    <source>
        <dbReference type="Proteomes" id="UP000008037"/>
    </source>
</evidence>
<sequence length="54" mass="5891">MEITIMLYDQDKKVVGLATSNTHVDTIHPDQTSSFETVLLDQIADISKKSAAGI</sequence>
<evidence type="ECO:0000313" key="1">
    <source>
        <dbReference type="EMBL" id="AFU58133.1"/>
    </source>
</evidence>
<name>K0IH28_NITGG</name>
<dbReference type="InterPro" id="IPR047676">
    <property type="entry name" value="FxLYD_dom"/>
</dbReference>
<dbReference type="GeneID" id="58787662"/>
<dbReference type="InParanoid" id="K0IH28"/>
<proteinExistence type="predicted"/>
<accession>K0IH28</accession>
<reference evidence="1 2" key="1">
    <citation type="journal article" date="2012" name="Environ. Microbiol.">
        <title>The genome of the ammonia-oxidizing Candidatus Nitrososphaera gargensis: insights into metabolic versatility and environmental adaptations.</title>
        <authorList>
            <person name="Spang A."/>
            <person name="Poehlein A."/>
            <person name="Offre P."/>
            <person name="Zumbragel S."/>
            <person name="Haider S."/>
            <person name="Rychlik N."/>
            <person name="Nowka B."/>
            <person name="Schmeisser C."/>
            <person name="Lebedeva E.V."/>
            <person name="Rattei T."/>
            <person name="Bohm C."/>
            <person name="Schmid M."/>
            <person name="Galushko A."/>
            <person name="Hatzenpichler R."/>
            <person name="Weinmaier T."/>
            <person name="Daniel R."/>
            <person name="Schleper C."/>
            <person name="Spieck E."/>
            <person name="Streit W."/>
            <person name="Wagner M."/>
        </authorList>
    </citation>
    <scope>NUCLEOTIDE SEQUENCE [LARGE SCALE GENOMIC DNA]</scope>
    <source>
        <strain evidence="2">Ga9.2</strain>
    </source>
</reference>
<dbReference type="AlphaFoldDB" id="K0IH28"/>
<dbReference type="EMBL" id="CP002408">
    <property type="protein sequence ID" value="AFU58133.1"/>
    <property type="molecule type" value="Genomic_DNA"/>
</dbReference>
<dbReference type="HOGENOM" id="CLU_3039177_0_0_2"/>
<dbReference type="Proteomes" id="UP000008037">
    <property type="component" value="Chromosome"/>
</dbReference>
<dbReference type="KEGG" id="nga:Ngar_c11930"/>
<gene>
    <name evidence="1" type="ordered locus">Ngar_c11930</name>
</gene>
<organism evidence="1 2">
    <name type="scientific">Nitrososphaera gargensis (strain Ga9.2)</name>
    <dbReference type="NCBI Taxonomy" id="1237085"/>
    <lineage>
        <taxon>Archaea</taxon>
        <taxon>Nitrososphaerota</taxon>
        <taxon>Nitrososphaeria</taxon>
        <taxon>Nitrososphaerales</taxon>
        <taxon>Nitrososphaeraceae</taxon>
        <taxon>Nitrososphaera</taxon>
    </lineage>
</organism>
<keyword evidence="2" id="KW-1185">Reference proteome</keyword>